<feature type="signal peptide" evidence="4">
    <location>
        <begin position="1"/>
        <end position="22"/>
    </location>
</feature>
<dbReference type="Pfam" id="PF00445">
    <property type="entry name" value="Ribonuclease_T2"/>
    <property type="match status" value="1"/>
</dbReference>
<dbReference type="Gene3D" id="3.90.730.10">
    <property type="entry name" value="Ribonuclease T2-like"/>
    <property type="match status" value="1"/>
</dbReference>
<sequence length="211" mass="23331">MAIERIIMATLIATSLISMASAIPGTATFYTTYVPSACYGFEDRGTMIAAANPSLYNNGGACGQRFLSPLSIVPLVSLVGFGLYEFGFPRVPFSLSQDMPCNPNATIYSQPWCRLAVQDQNDGYYPSNCESSNPYDQRKILDLISRIQQSWPMLACPSNSGSSFWSHAWEKHGTCSESVLDQHGYFKSALNLKSQIIPDLHPCGQFWFKPN</sequence>
<evidence type="ECO:0000256" key="1">
    <source>
        <dbReference type="ARBA" id="ARBA00007469"/>
    </source>
</evidence>
<dbReference type="InterPro" id="IPR036908">
    <property type="entry name" value="RlpA-like_sf"/>
</dbReference>
<comment type="similarity">
    <text evidence="1 3">Belongs to the RNase T2 family.</text>
</comment>
<dbReference type="GO" id="GO:0005576">
    <property type="term" value="C:extracellular region"/>
    <property type="evidence" value="ECO:0007669"/>
    <property type="project" value="TreeGrafter"/>
</dbReference>
<keyword evidence="6" id="KW-1185">Reference proteome</keyword>
<dbReference type="GO" id="GO:0033897">
    <property type="term" value="F:ribonuclease T2 activity"/>
    <property type="evidence" value="ECO:0007669"/>
    <property type="project" value="InterPro"/>
</dbReference>
<proteinExistence type="inferred from homology"/>
<evidence type="ECO:0000313" key="5">
    <source>
        <dbReference type="EMBL" id="CAI9782988.1"/>
    </source>
</evidence>
<keyword evidence="2" id="KW-0255">Endonuclease</keyword>
<evidence type="ECO:0000256" key="2">
    <source>
        <dbReference type="ARBA" id="ARBA00022759"/>
    </source>
</evidence>
<dbReference type="Proteomes" id="UP000834106">
    <property type="component" value="Chromosome 19"/>
</dbReference>
<protein>
    <submittedName>
        <fullName evidence="5">Uncharacterized protein</fullName>
    </submittedName>
</protein>
<dbReference type="EMBL" id="OU503054">
    <property type="protein sequence ID" value="CAI9782988.1"/>
    <property type="molecule type" value="Genomic_DNA"/>
</dbReference>
<dbReference type="SUPFAM" id="SSF55895">
    <property type="entry name" value="Ribonuclease Rh-like"/>
    <property type="match status" value="1"/>
</dbReference>
<name>A0AAD2A849_9LAMI</name>
<dbReference type="GO" id="GO:0003723">
    <property type="term" value="F:RNA binding"/>
    <property type="evidence" value="ECO:0007669"/>
    <property type="project" value="InterPro"/>
</dbReference>
<keyword evidence="2" id="KW-0378">Hydrolase</keyword>
<organism evidence="5 6">
    <name type="scientific">Fraxinus pennsylvanica</name>
    <dbReference type="NCBI Taxonomy" id="56036"/>
    <lineage>
        <taxon>Eukaryota</taxon>
        <taxon>Viridiplantae</taxon>
        <taxon>Streptophyta</taxon>
        <taxon>Embryophyta</taxon>
        <taxon>Tracheophyta</taxon>
        <taxon>Spermatophyta</taxon>
        <taxon>Magnoliopsida</taxon>
        <taxon>eudicotyledons</taxon>
        <taxon>Gunneridae</taxon>
        <taxon>Pentapetalae</taxon>
        <taxon>asterids</taxon>
        <taxon>lamiids</taxon>
        <taxon>Lamiales</taxon>
        <taxon>Oleaceae</taxon>
        <taxon>Oleeae</taxon>
        <taxon>Fraxinus</taxon>
    </lineage>
</organism>
<evidence type="ECO:0000256" key="3">
    <source>
        <dbReference type="RuleBase" id="RU004328"/>
    </source>
</evidence>
<gene>
    <name evidence="5" type="ORF">FPE_LOCUS30418</name>
</gene>
<evidence type="ECO:0000256" key="4">
    <source>
        <dbReference type="SAM" id="SignalP"/>
    </source>
</evidence>
<dbReference type="GO" id="GO:0006401">
    <property type="term" value="P:RNA catabolic process"/>
    <property type="evidence" value="ECO:0007669"/>
    <property type="project" value="TreeGrafter"/>
</dbReference>
<dbReference type="PANTHER" id="PTHR11240">
    <property type="entry name" value="RIBONUCLEASE T2"/>
    <property type="match status" value="1"/>
</dbReference>
<reference evidence="5" key="1">
    <citation type="submission" date="2023-05" db="EMBL/GenBank/DDBJ databases">
        <authorList>
            <person name="Huff M."/>
        </authorList>
    </citation>
    <scope>NUCLEOTIDE SEQUENCE</scope>
</reference>
<keyword evidence="2" id="KW-0540">Nuclease</keyword>
<dbReference type="SUPFAM" id="SSF50685">
    <property type="entry name" value="Barwin-like endoglucanases"/>
    <property type="match status" value="1"/>
</dbReference>
<dbReference type="PANTHER" id="PTHR11240:SF72">
    <property type="entry name" value="RIBONUCLEASE 1"/>
    <property type="match status" value="1"/>
</dbReference>
<feature type="chain" id="PRO_5042036915" evidence="4">
    <location>
        <begin position="23"/>
        <end position="211"/>
    </location>
</feature>
<accession>A0AAD2A849</accession>
<dbReference type="InterPro" id="IPR036430">
    <property type="entry name" value="RNase_T2-like_sf"/>
</dbReference>
<dbReference type="AlphaFoldDB" id="A0AAD2A849"/>
<dbReference type="InterPro" id="IPR001568">
    <property type="entry name" value="RNase_T2-like"/>
</dbReference>
<evidence type="ECO:0000313" key="6">
    <source>
        <dbReference type="Proteomes" id="UP000834106"/>
    </source>
</evidence>
<keyword evidence="4" id="KW-0732">Signal</keyword>